<dbReference type="OrthoDB" id="7032622at2"/>
<accession>A0A4Z0ASW3</accession>
<keyword evidence="3" id="KW-1185">Reference proteome</keyword>
<feature type="region of interest" description="Disordered" evidence="1">
    <location>
        <begin position="42"/>
        <end position="65"/>
    </location>
</feature>
<dbReference type="EMBL" id="QUZT01000049">
    <property type="protein sequence ID" value="TFY89483.1"/>
    <property type="molecule type" value="Genomic_DNA"/>
</dbReference>
<name>A0A4Z0ASW3_9PSED</name>
<evidence type="ECO:0000313" key="2">
    <source>
        <dbReference type="EMBL" id="TFY89483.1"/>
    </source>
</evidence>
<organism evidence="2 3">
    <name type="scientific">Pseudomonas nabeulensis</name>
    <dbReference type="NCBI Taxonomy" id="2293833"/>
    <lineage>
        <taxon>Bacteria</taxon>
        <taxon>Pseudomonadati</taxon>
        <taxon>Pseudomonadota</taxon>
        <taxon>Gammaproteobacteria</taxon>
        <taxon>Pseudomonadales</taxon>
        <taxon>Pseudomonadaceae</taxon>
        <taxon>Pseudomonas</taxon>
    </lineage>
</organism>
<proteinExistence type="predicted"/>
<dbReference type="AlphaFoldDB" id="A0A4Z0ASW3"/>
<comment type="caution">
    <text evidence="2">The sequence shown here is derived from an EMBL/GenBank/DDBJ whole genome shotgun (WGS) entry which is preliminary data.</text>
</comment>
<feature type="compositionally biased region" description="Basic residues" evidence="1">
    <location>
        <begin position="50"/>
        <end position="59"/>
    </location>
</feature>
<dbReference type="Proteomes" id="UP000297734">
    <property type="component" value="Unassembled WGS sequence"/>
</dbReference>
<sequence>MVIDLWPVNLWRASLLALGCEAAPKQATRVLLEKCGDRIGAASRPSASKLARHNKRACHNRGNSL</sequence>
<evidence type="ECO:0000313" key="3">
    <source>
        <dbReference type="Proteomes" id="UP000297734"/>
    </source>
</evidence>
<evidence type="ECO:0000256" key="1">
    <source>
        <dbReference type="SAM" id="MobiDB-lite"/>
    </source>
</evidence>
<gene>
    <name evidence="2" type="ORF">DYL61_22390</name>
</gene>
<reference evidence="2 3" key="1">
    <citation type="journal article" date="2019" name="Syst. Appl. Microbiol.">
        <title>New species of pathogenic Pseudomonas isolated from citrus in Tunisia: Proposal of Pseudomonas kairouanensis sp. nov. and Pseudomonas nabeulensis sp. nov.</title>
        <authorList>
            <person name="Oueslati M."/>
            <person name="Mulet M."/>
            <person name="Gomila M."/>
            <person name="Berge O."/>
            <person name="Hajlaoui M.R."/>
            <person name="Lalucat J."/>
            <person name="Sadfi-Zouaoui N."/>
            <person name="Garcia-Valdes E."/>
        </authorList>
    </citation>
    <scope>NUCLEOTIDE SEQUENCE [LARGE SCALE GENOMIC DNA]</scope>
    <source>
        <strain evidence="2 3">E10B</strain>
    </source>
</reference>
<protein>
    <submittedName>
        <fullName evidence="2">Uncharacterized protein</fullName>
    </submittedName>
</protein>